<evidence type="ECO:0000256" key="6">
    <source>
        <dbReference type="ARBA" id="ARBA00022989"/>
    </source>
</evidence>
<feature type="transmembrane region" description="Helical" evidence="8">
    <location>
        <begin position="199"/>
        <end position="220"/>
    </location>
</feature>
<dbReference type="NCBIfam" id="NF037955">
    <property type="entry name" value="mfs"/>
    <property type="match status" value="1"/>
</dbReference>
<dbReference type="Gene3D" id="1.20.1250.20">
    <property type="entry name" value="MFS general substrate transporter like domains"/>
    <property type="match status" value="2"/>
</dbReference>
<keyword evidence="6 8" id="KW-1133">Transmembrane helix</keyword>
<feature type="transmembrane region" description="Helical" evidence="8">
    <location>
        <begin position="266"/>
        <end position="286"/>
    </location>
</feature>
<feature type="transmembrane region" description="Helical" evidence="8">
    <location>
        <begin position="160"/>
        <end position="178"/>
    </location>
</feature>
<feature type="transmembrane region" description="Helical" evidence="8">
    <location>
        <begin position="12"/>
        <end position="30"/>
    </location>
</feature>
<keyword evidence="5 8" id="KW-0812">Transmembrane</keyword>
<dbReference type="PANTHER" id="PTHR23522">
    <property type="entry name" value="BLL5896 PROTEIN"/>
    <property type="match status" value="1"/>
</dbReference>
<dbReference type="Pfam" id="PF12832">
    <property type="entry name" value="MFS_1_like"/>
    <property type="match status" value="1"/>
</dbReference>
<dbReference type="EMBL" id="CAOF01000192">
    <property type="protein sequence ID" value="CCO49917.1"/>
    <property type="molecule type" value="Genomic_DNA"/>
</dbReference>
<evidence type="ECO:0000256" key="4">
    <source>
        <dbReference type="ARBA" id="ARBA00022519"/>
    </source>
</evidence>
<evidence type="ECO:0000256" key="5">
    <source>
        <dbReference type="ARBA" id="ARBA00022692"/>
    </source>
</evidence>
<feature type="transmembrane region" description="Helical" evidence="8">
    <location>
        <begin position="42"/>
        <end position="61"/>
    </location>
</feature>
<dbReference type="NCBIfam" id="NF008346">
    <property type="entry name" value="PRK11128.1"/>
    <property type="match status" value="1"/>
</dbReference>
<sequence>MLHSSPYGWISQYFVGFFFSYGVHLPFWAIWFASQDISASDIGVLIGLGLASRCFSNLVVTPRIHKVEYLIPALRWLTFASMLAIIAHLFVGGNFWLLAGATVLFNVCCGPVIPLTDAMANYYSRLKLLDYGRTRLWGSIAFVAGSTVVGYLVAIYGPSAILYTALAGIAVSMLLVMRNPNVLPVSDTEESKVRPKLTLLLKDATVVRFLILASLIQGSHAAYYAFSSLHWKSSGISADIIGYLWSLGVIAEITVFAFSKRMFIGWTLRMLFVAASIGVFARWGLTASTTEIWALIMVQLLHGVTFAMAHIAAIQFIQKQDQNKMVPLQALYNAIPLGAFIALMTTFSGWGYENWGANVFWVMASMGVLAFFIRVDAKKSVPVAQIQS</sequence>
<feature type="transmembrane region" description="Helical" evidence="8">
    <location>
        <begin position="330"/>
        <end position="352"/>
    </location>
</feature>
<feature type="domain" description="Major facilitator superfamily associated" evidence="9">
    <location>
        <begin position="13"/>
        <end position="361"/>
    </location>
</feature>
<evidence type="ECO:0000256" key="1">
    <source>
        <dbReference type="ARBA" id="ARBA00004429"/>
    </source>
</evidence>
<dbReference type="GO" id="GO:0005886">
    <property type="term" value="C:plasma membrane"/>
    <property type="evidence" value="ECO:0007669"/>
    <property type="project" value="UniProtKB-SubCell"/>
</dbReference>
<evidence type="ECO:0000256" key="2">
    <source>
        <dbReference type="ARBA" id="ARBA00022448"/>
    </source>
</evidence>
<dbReference type="InterPro" id="IPR036259">
    <property type="entry name" value="MFS_trans_sf"/>
</dbReference>
<keyword evidence="2" id="KW-0813">Transport</keyword>
<accession>A0AAV2VZA5</accession>
<evidence type="ECO:0000256" key="8">
    <source>
        <dbReference type="SAM" id="Phobius"/>
    </source>
</evidence>
<organism evidence="10 11">
    <name type="scientific">Vibrio nigripulchritudo SOn1</name>
    <dbReference type="NCBI Taxonomy" id="1238450"/>
    <lineage>
        <taxon>Bacteria</taxon>
        <taxon>Pseudomonadati</taxon>
        <taxon>Pseudomonadota</taxon>
        <taxon>Gammaproteobacteria</taxon>
        <taxon>Vibrionales</taxon>
        <taxon>Vibrionaceae</taxon>
        <taxon>Vibrio</taxon>
    </lineage>
</organism>
<dbReference type="SUPFAM" id="SSF103473">
    <property type="entry name" value="MFS general substrate transporter"/>
    <property type="match status" value="1"/>
</dbReference>
<comment type="subcellular location">
    <subcellularLocation>
        <location evidence="1">Cell inner membrane</location>
        <topology evidence="1">Multi-pass membrane protein</topology>
    </subcellularLocation>
</comment>
<dbReference type="GO" id="GO:0030395">
    <property type="term" value="F:lactose binding"/>
    <property type="evidence" value="ECO:0007669"/>
    <property type="project" value="TreeGrafter"/>
</dbReference>
<feature type="transmembrane region" description="Helical" evidence="8">
    <location>
        <begin position="73"/>
        <end position="90"/>
    </location>
</feature>
<keyword evidence="3" id="KW-1003">Cell membrane</keyword>
<protein>
    <submittedName>
        <fullName evidence="10">3-phenylpropionic acid transporter</fullName>
    </submittedName>
</protein>
<keyword evidence="7 8" id="KW-0472">Membrane</keyword>
<gene>
    <name evidence="10" type="ORF">VIBNISOn1_950003</name>
</gene>
<dbReference type="InterPro" id="IPR026032">
    <property type="entry name" value="HcaT-like"/>
</dbReference>
<dbReference type="InterPro" id="IPR024989">
    <property type="entry name" value="MFS_assoc_dom"/>
</dbReference>
<feature type="transmembrane region" description="Helical" evidence="8">
    <location>
        <begin position="136"/>
        <end position="154"/>
    </location>
</feature>
<evidence type="ECO:0000256" key="7">
    <source>
        <dbReference type="ARBA" id="ARBA00023136"/>
    </source>
</evidence>
<proteinExistence type="predicted"/>
<feature type="transmembrane region" description="Helical" evidence="8">
    <location>
        <begin position="292"/>
        <end position="318"/>
    </location>
</feature>
<evidence type="ECO:0000313" key="11">
    <source>
        <dbReference type="Proteomes" id="UP000018211"/>
    </source>
</evidence>
<evidence type="ECO:0000256" key="3">
    <source>
        <dbReference type="ARBA" id="ARBA00022475"/>
    </source>
</evidence>
<dbReference type="PIRSF" id="PIRSF004925">
    <property type="entry name" value="HcaT"/>
    <property type="match status" value="1"/>
</dbReference>
<name>A0AAV2VZA5_9VIBR</name>
<dbReference type="RefSeq" id="WP_022613904.1">
    <property type="nucleotide sequence ID" value="NZ_LK391965.1"/>
</dbReference>
<reference evidence="10 11" key="1">
    <citation type="journal article" date="2013" name="ISME J.">
        <title>Comparative genomics of pathogenic lineages of Vibrio nigripulchritudo identifies virulence-associated traits.</title>
        <authorList>
            <person name="Goudenege D."/>
            <person name="Labreuche Y."/>
            <person name="Krin E."/>
            <person name="Ansquer D."/>
            <person name="Mangenot S."/>
            <person name="Calteau A."/>
            <person name="Medigue C."/>
            <person name="Mazel D."/>
            <person name="Polz M.F."/>
            <person name="Le Roux F."/>
        </authorList>
    </citation>
    <scope>NUCLEOTIDE SEQUENCE [LARGE SCALE GENOMIC DNA]</scope>
    <source>
        <strain evidence="10 11">SOn1</strain>
    </source>
</reference>
<dbReference type="GO" id="GO:0015528">
    <property type="term" value="F:lactose:proton symporter activity"/>
    <property type="evidence" value="ECO:0007669"/>
    <property type="project" value="TreeGrafter"/>
</dbReference>
<feature type="transmembrane region" description="Helical" evidence="8">
    <location>
        <begin position="240"/>
        <end position="259"/>
    </location>
</feature>
<keyword evidence="4" id="KW-0997">Cell inner membrane</keyword>
<dbReference type="AlphaFoldDB" id="A0AAV2VZA5"/>
<comment type="caution">
    <text evidence="10">The sequence shown here is derived from an EMBL/GenBank/DDBJ whole genome shotgun (WGS) entry which is preliminary data.</text>
</comment>
<dbReference type="PANTHER" id="PTHR23522:SF10">
    <property type="entry name" value="3-PHENYLPROPIONIC ACID TRANSPORTER-RELATED"/>
    <property type="match status" value="1"/>
</dbReference>
<feature type="transmembrane region" description="Helical" evidence="8">
    <location>
        <begin position="358"/>
        <end position="375"/>
    </location>
</feature>
<evidence type="ECO:0000313" key="10">
    <source>
        <dbReference type="EMBL" id="CCO49917.1"/>
    </source>
</evidence>
<dbReference type="Proteomes" id="UP000018211">
    <property type="component" value="Unassembled WGS sequence"/>
</dbReference>
<evidence type="ECO:0000259" key="9">
    <source>
        <dbReference type="Pfam" id="PF12832"/>
    </source>
</evidence>
<feature type="transmembrane region" description="Helical" evidence="8">
    <location>
        <begin position="96"/>
        <end position="115"/>
    </location>
</feature>